<dbReference type="InterPro" id="IPR029063">
    <property type="entry name" value="SAM-dependent_MTases_sf"/>
</dbReference>
<dbReference type="EMBL" id="RSCE01000001">
    <property type="protein sequence ID" value="RSH88554.1"/>
    <property type="molecule type" value="Genomic_DNA"/>
</dbReference>
<dbReference type="Pfam" id="PF05148">
    <property type="entry name" value="Methyltransf_8"/>
    <property type="match status" value="2"/>
</dbReference>
<dbReference type="Gene3D" id="1.10.10.2150">
    <property type="entry name" value="Ribosomal RNA-processing protein 8, N-terminal domain"/>
    <property type="match status" value="1"/>
</dbReference>
<dbReference type="RefSeq" id="XP_028480762.1">
    <property type="nucleotide sequence ID" value="XM_028616905.1"/>
</dbReference>
<name>A0A427YC55_9TREE</name>
<dbReference type="InterPro" id="IPR007823">
    <property type="entry name" value="RRP8"/>
</dbReference>
<evidence type="ECO:0000256" key="4">
    <source>
        <dbReference type="ARBA" id="ARBA00022603"/>
    </source>
</evidence>
<dbReference type="PANTHER" id="PTHR12787:SF0">
    <property type="entry name" value="RIBOSOMAL RNA-PROCESSING PROTEIN 8"/>
    <property type="match status" value="1"/>
</dbReference>
<keyword evidence="7 9" id="KW-0539">Nucleus</keyword>
<keyword evidence="5 9" id="KW-0808">Transferase</keyword>
<dbReference type="GeneID" id="39585642"/>
<comment type="subcellular location">
    <subcellularLocation>
        <location evidence="1 9">Nucleus</location>
        <location evidence="1 9">Nucleolus</location>
    </subcellularLocation>
</comment>
<evidence type="ECO:0000256" key="8">
    <source>
        <dbReference type="ARBA" id="ARBA00076672"/>
    </source>
</evidence>
<dbReference type="GO" id="GO:0005730">
    <property type="term" value="C:nucleolus"/>
    <property type="evidence" value="ECO:0007669"/>
    <property type="project" value="UniProtKB-SubCell"/>
</dbReference>
<dbReference type="OrthoDB" id="10258825at2759"/>
<dbReference type="InterPro" id="IPR042036">
    <property type="entry name" value="RRP8_N"/>
</dbReference>
<gene>
    <name evidence="11" type="primary">RRP8</name>
    <name evidence="11" type="ORF">EHS24_001099</name>
</gene>
<evidence type="ECO:0000256" key="9">
    <source>
        <dbReference type="RuleBase" id="RU365074"/>
    </source>
</evidence>
<evidence type="ECO:0000256" key="2">
    <source>
        <dbReference type="ARBA" id="ARBA00006301"/>
    </source>
</evidence>
<sequence length="453" mass="48571">MSLFPSAFDAGLPGPSKTASLGNPTGASKRKRASLGGKEDQLRSTTANLSKLMDKLDRGEIKEKIGRESLGQMGKKRKSAFDDEPAPSPRGKQGKQQHAGGKGGKPQQNQPKKQQQQQQNQPKSTPTKGKQAEGGKGKDNKSKSKSKGDRPAPVELPMPEIPTAEVSDAGLTDMQRQMRSKLEGARFRWINEQLYSTPSTDAVAMMKKDPKIFADYHNTHRQLTAGWPSPPLPHIVSLLAPLPRGTVIADLGCGDAGLARALVPQGKVVLSYDLVGDSGVGGEDAAVVGSGGAAGTAGEGWVVEADFLSRVPLPGRPGGVEHTVEESKWAKKESKKGRSHAAEIVDVVVCCLSLMGTNWVGGVYEAVRVLKHGGTFHIAEVTSRFVNTEAFVRTVASFGLTLESQEEPSTHFTLFRFVKRATVPQGPARGEPGWDERIAEGESILRACVYKKR</sequence>
<dbReference type="GO" id="GO:0042273">
    <property type="term" value="P:ribosomal large subunit biogenesis"/>
    <property type="evidence" value="ECO:0007669"/>
    <property type="project" value="TreeGrafter"/>
</dbReference>
<comment type="similarity">
    <text evidence="2 9">Belongs to the methyltransferase superfamily. RRP8 family.</text>
</comment>
<reference evidence="11 12" key="1">
    <citation type="submission" date="2018-11" db="EMBL/GenBank/DDBJ databases">
        <title>Genome sequence of Apiotrichum porosum DSM 27194.</title>
        <authorList>
            <person name="Aliyu H."/>
            <person name="Gorte O."/>
            <person name="Ochsenreither K."/>
        </authorList>
    </citation>
    <scope>NUCLEOTIDE SEQUENCE [LARGE SCALE GENOMIC DNA]</scope>
    <source>
        <strain evidence="11 12">DSM 27194</strain>
    </source>
</reference>
<evidence type="ECO:0000256" key="3">
    <source>
        <dbReference type="ARBA" id="ARBA00022552"/>
    </source>
</evidence>
<feature type="region of interest" description="Disordered" evidence="10">
    <location>
        <begin position="1"/>
        <end position="158"/>
    </location>
</feature>
<protein>
    <recommendedName>
        <fullName evidence="8 9">Ribosomal RNA-processing protein 8</fullName>
        <ecNumber evidence="9">2.1.1.-</ecNumber>
    </recommendedName>
</protein>
<accession>A0A427YC55</accession>
<evidence type="ECO:0000313" key="11">
    <source>
        <dbReference type="EMBL" id="RSH88554.1"/>
    </source>
</evidence>
<dbReference type="Gene3D" id="3.40.50.150">
    <property type="entry name" value="Vaccinia Virus protein VP39"/>
    <property type="match status" value="1"/>
</dbReference>
<feature type="compositionally biased region" description="Low complexity" evidence="10">
    <location>
        <begin position="94"/>
        <end position="123"/>
    </location>
</feature>
<evidence type="ECO:0000313" key="12">
    <source>
        <dbReference type="Proteomes" id="UP000279236"/>
    </source>
</evidence>
<organism evidence="11 12">
    <name type="scientific">Apiotrichum porosum</name>
    <dbReference type="NCBI Taxonomy" id="105984"/>
    <lineage>
        <taxon>Eukaryota</taxon>
        <taxon>Fungi</taxon>
        <taxon>Dikarya</taxon>
        <taxon>Basidiomycota</taxon>
        <taxon>Agaricomycotina</taxon>
        <taxon>Tremellomycetes</taxon>
        <taxon>Trichosporonales</taxon>
        <taxon>Trichosporonaceae</taxon>
        <taxon>Apiotrichum</taxon>
    </lineage>
</organism>
<dbReference type="SUPFAM" id="SSF53335">
    <property type="entry name" value="S-adenosyl-L-methionine-dependent methyltransferases"/>
    <property type="match status" value="1"/>
</dbReference>
<evidence type="ECO:0000256" key="1">
    <source>
        <dbReference type="ARBA" id="ARBA00004604"/>
    </source>
</evidence>
<dbReference type="PANTHER" id="PTHR12787">
    <property type="entry name" value="RIBOSOMAL RNA-PROCESSING PROTEIN 8"/>
    <property type="match status" value="1"/>
</dbReference>
<dbReference type="EC" id="2.1.1.-" evidence="9"/>
<comment type="function">
    <text evidence="9">S-adenosyl-L-methionine-dependent methyltransferase that specifically methylates the N(1) position of adenine in helix 25.1 in 25S rRNA. Required both for ribosomal 40S and 60S subunits biogenesis. Required for efficient pre-rRNA cleavage at site A2.</text>
</comment>
<evidence type="ECO:0000256" key="6">
    <source>
        <dbReference type="ARBA" id="ARBA00022691"/>
    </source>
</evidence>
<keyword evidence="12" id="KW-1185">Reference proteome</keyword>
<proteinExistence type="inferred from homology"/>
<dbReference type="AlphaFoldDB" id="A0A427YC55"/>
<keyword evidence="3 9" id="KW-0698">rRNA processing</keyword>
<dbReference type="FunFam" id="1.10.10.2150:FF:000001">
    <property type="entry name" value="Ribosomal RNA-processing protein 8"/>
    <property type="match status" value="1"/>
</dbReference>
<dbReference type="Proteomes" id="UP000279236">
    <property type="component" value="Unassembled WGS sequence"/>
</dbReference>
<evidence type="ECO:0000256" key="5">
    <source>
        <dbReference type="ARBA" id="ARBA00022679"/>
    </source>
</evidence>
<dbReference type="GO" id="GO:0016433">
    <property type="term" value="F:rRNA (adenine) methyltransferase activity"/>
    <property type="evidence" value="ECO:0007669"/>
    <property type="project" value="TreeGrafter"/>
</dbReference>
<feature type="compositionally biased region" description="Basic and acidic residues" evidence="10">
    <location>
        <begin position="52"/>
        <end position="67"/>
    </location>
</feature>
<evidence type="ECO:0000256" key="10">
    <source>
        <dbReference type="SAM" id="MobiDB-lite"/>
    </source>
</evidence>
<feature type="compositionally biased region" description="Basic and acidic residues" evidence="10">
    <location>
        <begin position="130"/>
        <end position="152"/>
    </location>
</feature>
<evidence type="ECO:0000256" key="7">
    <source>
        <dbReference type="ARBA" id="ARBA00023242"/>
    </source>
</evidence>
<keyword evidence="6 9" id="KW-0949">S-adenosyl-L-methionine</keyword>
<dbReference type="STRING" id="105984.A0A427YC55"/>
<comment type="caution">
    <text evidence="11">The sequence shown here is derived from an EMBL/GenBank/DDBJ whole genome shotgun (WGS) entry which is preliminary data.</text>
</comment>
<feature type="compositionally biased region" description="Polar residues" evidence="10">
    <location>
        <begin position="17"/>
        <end position="26"/>
    </location>
</feature>
<keyword evidence="4 9" id="KW-0489">Methyltransferase</keyword>